<evidence type="ECO:0000313" key="2">
    <source>
        <dbReference type="EMBL" id="RKT79434.1"/>
    </source>
</evidence>
<dbReference type="EMBL" id="RBXT01000001">
    <property type="protein sequence ID" value="RKT79434.1"/>
    <property type="molecule type" value="Genomic_DNA"/>
</dbReference>
<feature type="transmembrane region" description="Helical" evidence="1">
    <location>
        <begin position="77"/>
        <end position="95"/>
    </location>
</feature>
<keyword evidence="1" id="KW-0472">Membrane</keyword>
<organism evidence="2 3">
    <name type="scientific">Terracoccus luteus</name>
    <dbReference type="NCBI Taxonomy" id="53356"/>
    <lineage>
        <taxon>Bacteria</taxon>
        <taxon>Bacillati</taxon>
        <taxon>Actinomycetota</taxon>
        <taxon>Actinomycetes</taxon>
        <taxon>Micrococcales</taxon>
        <taxon>Intrasporangiaceae</taxon>
        <taxon>Terracoccus</taxon>
    </lineage>
</organism>
<protein>
    <submittedName>
        <fullName evidence="2">Uncharacterized protein</fullName>
    </submittedName>
</protein>
<keyword evidence="3" id="KW-1185">Reference proteome</keyword>
<dbReference type="Proteomes" id="UP000278440">
    <property type="component" value="Unassembled WGS sequence"/>
</dbReference>
<name>A0A495Y2E2_9MICO</name>
<keyword evidence="1" id="KW-0812">Transmembrane</keyword>
<evidence type="ECO:0000256" key="1">
    <source>
        <dbReference type="SAM" id="Phobius"/>
    </source>
</evidence>
<comment type="caution">
    <text evidence="2">The sequence shown here is derived from an EMBL/GenBank/DDBJ whole genome shotgun (WGS) entry which is preliminary data.</text>
</comment>
<sequence>MSDEINVSTDELLRKAYGSGGVEGLDDAGYAAQLGLYARTQYTFYVAFQALVVVIATAVVAALVITVLRLVDGIDPATVVAGLAAIVGGVATKFLNDSARDAKERYLEALALYKGQ</sequence>
<proteinExistence type="predicted"/>
<reference evidence="2 3" key="1">
    <citation type="submission" date="2018-10" db="EMBL/GenBank/DDBJ databases">
        <title>Sequencing the genomes of 1000 actinobacteria strains.</title>
        <authorList>
            <person name="Klenk H.-P."/>
        </authorList>
    </citation>
    <scope>NUCLEOTIDE SEQUENCE [LARGE SCALE GENOMIC DNA]</scope>
    <source>
        <strain evidence="2 3">DSM 44267</strain>
    </source>
</reference>
<feature type="transmembrane region" description="Helical" evidence="1">
    <location>
        <begin position="44"/>
        <end position="71"/>
    </location>
</feature>
<dbReference type="AlphaFoldDB" id="A0A495Y2E2"/>
<evidence type="ECO:0000313" key="3">
    <source>
        <dbReference type="Proteomes" id="UP000278440"/>
    </source>
</evidence>
<gene>
    <name evidence="2" type="ORF">DFJ68_2905</name>
</gene>
<dbReference type="RefSeq" id="WP_121034297.1">
    <property type="nucleotide sequence ID" value="NZ_RBXT01000001.1"/>
</dbReference>
<keyword evidence="1" id="KW-1133">Transmembrane helix</keyword>
<accession>A0A495Y2E2</accession>